<dbReference type="PANTHER" id="PTHR42814:SF3">
    <property type="entry name" value="BETA-N-ACETYLHEXOSAMINIDASE"/>
    <property type="match status" value="1"/>
</dbReference>
<feature type="domain" description="AMP-binding enzyme C-terminal" evidence="2">
    <location>
        <begin position="461"/>
        <end position="545"/>
    </location>
</feature>
<dbReference type="InterPro" id="IPR045851">
    <property type="entry name" value="AMP-bd_C_sf"/>
</dbReference>
<dbReference type="InterPro" id="IPR000873">
    <property type="entry name" value="AMP-dep_synth/lig_dom"/>
</dbReference>
<keyword evidence="3" id="KW-1185">Reference proteome</keyword>
<proteinExistence type="predicted"/>
<evidence type="ECO:0000313" key="3">
    <source>
        <dbReference type="Proteomes" id="UP000694844"/>
    </source>
</evidence>
<organism evidence="3 5">
    <name type="scientific">Crassostrea virginica</name>
    <name type="common">Eastern oyster</name>
    <dbReference type="NCBI Taxonomy" id="6565"/>
    <lineage>
        <taxon>Eukaryota</taxon>
        <taxon>Metazoa</taxon>
        <taxon>Spiralia</taxon>
        <taxon>Lophotrochozoa</taxon>
        <taxon>Mollusca</taxon>
        <taxon>Bivalvia</taxon>
        <taxon>Autobranchia</taxon>
        <taxon>Pteriomorphia</taxon>
        <taxon>Ostreida</taxon>
        <taxon>Ostreoidea</taxon>
        <taxon>Ostreidae</taxon>
        <taxon>Crassostrea</taxon>
    </lineage>
</organism>
<dbReference type="OrthoDB" id="5953112at2759"/>
<sequence length="567" mass="63235">MNSYLNSKRISEAPYTTLTKLLEKWGTIQPETEAVVCHSYNENRTSITYGNLYKEAVKLAKGLVCLGIKKGDYVGIGGDNTSEWMVATYGILFAGAHPVNFPFHDKAGEGIKRTLTLIGKCVAILFDPGYNDSHWDIMQKITQVEPKTGMVLRSDIPSLKWVLPYLPMQSGGLSISTTDISRDDNTELPEIDPEDTAVVLQTSGSTGYPKVVEKSHFEIIKYGEAYAYLLDLNFKKSNGTIYYSDRPFYWLGGYPGFDMVIGATRVTQKSTLALSSYTEIVSFTITVIHREKPQCGFFIVPFYQEMAKSKHFQWKFRSLIVTGQPIPPAILKDMGEKFDSISALYGSTEGGMMAGKLYRASDFKESKAVGMIALAGYELKIVGKDGFVVPILSQGELYIRSSPQFKGYLNDPEKTAAVLTSSGWFKTDDFCRITAEGHLEVLGRVSDVLEIAGSKTTPSFIEEFIKKHPDIMEVTVFAIKEDDKGDDIPCAAVVKRVGTTLTEESIRKFIRQQLNVTEEAKFTENIYVPKHILFYESLPRTPTGKNDRKAVKNMSIPKITRTDMSAV</sequence>
<feature type="domain" description="AMP-dependent synthetase/ligase" evidence="1">
    <location>
        <begin position="23"/>
        <end position="409"/>
    </location>
</feature>
<dbReference type="RefSeq" id="XP_022321877.1">
    <property type="nucleotide sequence ID" value="XM_022466169.1"/>
</dbReference>
<gene>
    <name evidence="4 5" type="primary">LOC111123670</name>
</gene>
<dbReference type="CDD" id="cd04433">
    <property type="entry name" value="AFD_class_I"/>
    <property type="match status" value="1"/>
</dbReference>
<dbReference type="Proteomes" id="UP000694844">
    <property type="component" value="Chromosome 3"/>
</dbReference>
<dbReference type="Pfam" id="PF00501">
    <property type="entry name" value="AMP-binding"/>
    <property type="match status" value="1"/>
</dbReference>
<dbReference type="KEGG" id="cvn:111123670"/>
<dbReference type="SUPFAM" id="SSF56801">
    <property type="entry name" value="Acetyl-CoA synthetase-like"/>
    <property type="match status" value="1"/>
</dbReference>
<name>A0A8B8D157_CRAVI</name>
<dbReference type="InterPro" id="IPR020845">
    <property type="entry name" value="AMP-binding_CS"/>
</dbReference>
<evidence type="ECO:0000259" key="1">
    <source>
        <dbReference type="Pfam" id="PF00501"/>
    </source>
</evidence>
<dbReference type="PROSITE" id="PS00455">
    <property type="entry name" value="AMP_BINDING"/>
    <property type="match status" value="1"/>
</dbReference>
<dbReference type="GeneID" id="111123670"/>
<dbReference type="InterPro" id="IPR042099">
    <property type="entry name" value="ANL_N_sf"/>
</dbReference>
<reference evidence="4 5" key="1">
    <citation type="submission" date="2025-04" db="UniProtKB">
        <authorList>
            <consortium name="RefSeq"/>
        </authorList>
    </citation>
    <scope>IDENTIFICATION</scope>
    <source>
        <tissue evidence="4 5">Whole sample</tissue>
    </source>
</reference>
<evidence type="ECO:0000313" key="5">
    <source>
        <dbReference type="RefSeq" id="XP_022321877.1"/>
    </source>
</evidence>
<evidence type="ECO:0000313" key="4">
    <source>
        <dbReference type="RefSeq" id="XP_022321876.1"/>
    </source>
</evidence>
<protein>
    <submittedName>
        <fullName evidence="4 5">Acyl-CoA synthetase family member 2, mitochondrial-like</fullName>
    </submittedName>
</protein>
<accession>A0A8B8D157</accession>
<evidence type="ECO:0000259" key="2">
    <source>
        <dbReference type="Pfam" id="PF13193"/>
    </source>
</evidence>
<dbReference type="PANTHER" id="PTHR42814">
    <property type="entry name" value="AMP-BINDING DOMAIN-CONTAINING PROTEIN"/>
    <property type="match status" value="1"/>
</dbReference>
<dbReference type="Gene3D" id="3.40.50.12780">
    <property type="entry name" value="N-terminal domain of ligase-like"/>
    <property type="match status" value="1"/>
</dbReference>
<dbReference type="RefSeq" id="XP_022321876.1">
    <property type="nucleotide sequence ID" value="XM_022466168.1"/>
</dbReference>
<dbReference type="Gene3D" id="3.30.300.30">
    <property type="match status" value="1"/>
</dbReference>
<dbReference type="AlphaFoldDB" id="A0A8B8D157"/>
<dbReference type="InterPro" id="IPR025110">
    <property type="entry name" value="AMP-bd_C"/>
</dbReference>
<dbReference type="Pfam" id="PF13193">
    <property type="entry name" value="AMP-binding_C"/>
    <property type="match status" value="1"/>
</dbReference>